<dbReference type="InterPro" id="IPR039272">
    <property type="entry name" value="CLEC16A/TT9"/>
</dbReference>
<dbReference type="Pfam" id="PF09758">
    <property type="entry name" value="FPL"/>
    <property type="match status" value="1"/>
</dbReference>
<keyword evidence="2" id="KW-0072">Autophagy</keyword>
<dbReference type="InterPro" id="IPR045820">
    <property type="entry name" value="CLEC16A/TT9_C"/>
</dbReference>
<dbReference type="GeneID" id="115625379"/>
<dbReference type="InterPro" id="IPR019155">
    <property type="entry name" value="CLEC16A/TT9_N"/>
</dbReference>
<sequence>MDRSCSSVILRSDSTPLEDLKLQHNILKNNTIVSEKNATLLVESLHLTAYLLLLGDRSDSQLIDYFVKSRMLNNWIHLMRQKNRNQSWNSVSVKFLQTFSTLCYNIRKEAFLAHLLSEVNVIIRLEYNFSDEDAILYYVNFLRMLSFRINNQTIQFFYNELIYDFPLYTEAMRFLYHSESEVRTAVRTISLNVYKFSDASMLRFIGDKAAFANFYNLVWHIGKQMMDVDKYLNTDTGHEAAHTLLNLLAEHFDHLDYINDILLLDIGDLKVKLTKHFLHKLFITFVVLSLDPSPPQLNSTNYQNFHNSTMSSITAMYFLSLVFLISAHAPLVQGLAWVILNGNHESLETELNCFIEEVSAEASKTTLKATNTTTVSKPFLDFILRSLECSQNDHKAMPALCLLFTMHTNRGKHIKSKQNLA</sequence>
<dbReference type="OrthoDB" id="294052at2759"/>
<evidence type="ECO:0000256" key="2">
    <source>
        <dbReference type="ARBA" id="ARBA00023006"/>
    </source>
</evidence>
<dbReference type="GO" id="GO:0016197">
    <property type="term" value="P:endosomal transport"/>
    <property type="evidence" value="ECO:0007669"/>
    <property type="project" value="TreeGrafter"/>
</dbReference>
<keyword evidence="5" id="KW-1185">Reference proteome</keyword>
<organism evidence="5 6">
    <name type="scientific">Drosophila lebanonensis</name>
    <name type="common">Fruit fly</name>
    <name type="synonym">Scaptodrosophila lebanonensis</name>
    <dbReference type="NCBI Taxonomy" id="7225"/>
    <lineage>
        <taxon>Eukaryota</taxon>
        <taxon>Metazoa</taxon>
        <taxon>Ecdysozoa</taxon>
        <taxon>Arthropoda</taxon>
        <taxon>Hexapoda</taxon>
        <taxon>Insecta</taxon>
        <taxon>Pterygota</taxon>
        <taxon>Neoptera</taxon>
        <taxon>Endopterygota</taxon>
        <taxon>Diptera</taxon>
        <taxon>Brachycera</taxon>
        <taxon>Muscomorpha</taxon>
        <taxon>Ephydroidea</taxon>
        <taxon>Drosophilidae</taxon>
        <taxon>Scaptodrosophila</taxon>
    </lineage>
</organism>
<dbReference type="PANTHER" id="PTHR21481">
    <property type="entry name" value="PROTEIN CLEC16A"/>
    <property type="match status" value="1"/>
</dbReference>
<evidence type="ECO:0000313" key="6">
    <source>
        <dbReference type="RefSeq" id="XP_030376276.1"/>
    </source>
</evidence>
<reference evidence="6" key="1">
    <citation type="submission" date="2025-08" db="UniProtKB">
        <authorList>
            <consortium name="RefSeq"/>
        </authorList>
    </citation>
    <scope>IDENTIFICATION</scope>
    <source>
        <strain evidence="6">11010-0011.00</strain>
        <tissue evidence="6">Whole body</tissue>
    </source>
</reference>
<dbReference type="GO" id="GO:0005794">
    <property type="term" value="C:Golgi apparatus"/>
    <property type="evidence" value="ECO:0007669"/>
    <property type="project" value="TreeGrafter"/>
</dbReference>
<dbReference type="PANTHER" id="PTHR21481:SF0">
    <property type="entry name" value="PROTEIN CLEC16A"/>
    <property type="match status" value="1"/>
</dbReference>
<evidence type="ECO:0000259" key="4">
    <source>
        <dbReference type="Pfam" id="PF19439"/>
    </source>
</evidence>
<protein>
    <submittedName>
        <fullName evidence="6">Protein CLEC16A homolog</fullName>
    </submittedName>
</protein>
<feature type="domain" description="CLEC16A/TT9 C-terminal" evidence="4">
    <location>
        <begin position="244"/>
        <end position="351"/>
    </location>
</feature>
<dbReference type="Pfam" id="PF19439">
    <property type="entry name" value="CLEC16A_C"/>
    <property type="match status" value="1"/>
</dbReference>
<accession>A0A6J2THX2</accession>
<feature type="domain" description="FPL" evidence="3">
    <location>
        <begin position="50"/>
        <end position="194"/>
    </location>
</feature>
<dbReference type="AlphaFoldDB" id="A0A6J2THX2"/>
<dbReference type="RefSeq" id="XP_030376276.1">
    <property type="nucleotide sequence ID" value="XM_030520416.1"/>
</dbReference>
<name>A0A6J2THX2_DROLE</name>
<dbReference type="GO" id="GO:0006914">
    <property type="term" value="P:autophagy"/>
    <property type="evidence" value="ECO:0007669"/>
    <property type="project" value="UniProtKB-KW"/>
</dbReference>
<dbReference type="GO" id="GO:0007034">
    <property type="term" value="P:vacuolar transport"/>
    <property type="evidence" value="ECO:0007669"/>
    <property type="project" value="TreeGrafter"/>
</dbReference>
<gene>
    <name evidence="6" type="primary">LOC115625379</name>
</gene>
<dbReference type="GO" id="GO:1901096">
    <property type="term" value="P:regulation of autophagosome maturation"/>
    <property type="evidence" value="ECO:0007669"/>
    <property type="project" value="TreeGrafter"/>
</dbReference>
<dbReference type="GO" id="GO:0005770">
    <property type="term" value="C:late endosome"/>
    <property type="evidence" value="ECO:0007669"/>
    <property type="project" value="TreeGrafter"/>
</dbReference>
<dbReference type="Proteomes" id="UP000504634">
    <property type="component" value="Unplaced"/>
</dbReference>
<evidence type="ECO:0000259" key="3">
    <source>
        <dbReference type="Pfam" id="PF09758"/>
    </source>
</evidence>
<proteinExistence type="inferred from homology"/>
<evidence type="ECO:0000313" key="5">
    <source>
        <dbReference type="Proteomes" id="UP000504634"/>
    </source>
</evidence>
<evidence type="ECO:0000256" key="1">
    <source>
        <dbReference type="ARBA" id="ARBA00006441"/>
    </source>
</evidence>
<comment type="similarity">
    <text evidence="1">Belongs to the CLEC16A/gop-1 family.</text>
</comment>